<reference evidence="1 2" key="1">
    <citation type="submission" date="2016-10" db="EMBL/GenBank/DDBJ databases">
        <title>Complete Genome Sequence of Flavobacterium sp. PK15.</title>
        <authorList>
            <person name="Ekwe A."/>
            <person name="Kim S.B."/>
        </authorList>
    </citation>
    <scope>NUCLEOTIDE SEQUENCE [LARGE SCALE GENOMIC DNA]</scope>
    <source>
        <strain evidence="1 2">PK15</strain>
    </source>
</reference>
<dbReference type="AlphaFoldDB" id="A0A1D9PED1"/>
<dbReference type="Proteomes" id="UP000178198">
    <property type="component" value="Chromosome"/>
</dbReference>
<dbReference type="EMBL" id="CP017774">
    <property type="protein sequence ID" value="APA00924.1"/>
    <property type="molecule type" value="Genomic_DNA"/>
</dbReference>
<sequence>MKKIILCFFVFQSILVFCQNQSYYLEGTLAKSKIYMSINLFGSTTEEPNTNAIYFYQNSLKDIPLEGSFKNNEFTLTVKHNDTIREKFILKKVANNNFEGIWRDAKGKSFTVKLSPIDFTNYKSDLSENYIDEKLNLVKSKFLEFKKQKTTTYKNKVIEWYSEKHCNVLFFRLGDNFLENNKNKVNPVLEKIHIENILDQLNCSSSFEYNTGEGIAYETSLTFLNSNLLGFKTSMNWFCGGAYPDYTTRGFLIDLNTGKNYEIDDIIAFDKSVTTEKESGFDSYSKYRHDHFAPKLFSIVNAQQYFKKPKDNEEEPCDMTDLNRWDFLTWIYSEKGIEFTPSFPHAMKGSCEETFLVSFEKLKKYKNPKFKYSFN</sequence>
<proteinExistence type="predicted"/>
<protein>
    <submittedName>
        <fullName evidence="1">Uncharacterized protein</fullName>
    </submittedName>
</protein>
<dbReference type="KEGG" id="fcm:BIW12_08405"/>
<name>A0A1D9PED1_9FLAO</name>
<evidence type="ECO:0000313" key="1">
    <source>
        <dbReference type="EMBL" id="APA00924.1"/>
    </source>
</evidence>
<dbReference type="OrthoDB" id="1310909at2"/>
<accession>A0A1D9PED1</accession>
<evidence type="ECO:0000313" key="2">
    <source>
        <dbReference type="Proteomes" id="UP000178198"/>
    </source>
</evidence>
<organism evidence="1 2">
    <name type="scientific">Flavobacterium commune</name>
    <dbReference type="NCBI Taxonomy" id="1306519"/>
    <lineage>
        <taxon>Bacteria</taxon>
        <taxon>Pseudomonadati</taxon>
        <taxon>Bacteroidota</taxon>
        <taxon>Flavobacteriia</taxon>
        <taxon>Flavobacteriales</taxon>
        <taxon>Flavobacteriaceae</taxon>
        <taxon>Flavobacterium</taxon>
    </lineage>
</organism>
<keyword evidence="2" id="KW-1185">Reference proteome</keyword>
<gene>
    <name evidence="1" type="ORF">BIW12_08405</name>
</gene>